<dbReference type="Proteomes" id="UP000327000">
    <property type="component" value="Unassembled WGS sequence"/>
</dbReference>
<sequence length="308" mass="32308">MGGEDGAAARSACRTTAELIRRSRDGSPPVSRPNVAASLPSNSSASAPIASASFASPLPPPDRSRCARGRRGPVRPAVLHPGSFDGGSRVRAPGGPGPRPHSGGTFGTFGTSRTLGTPRTSDPAQEDERVSDVLREKYEHRFRQLDVDGDGFVSQDDVRGRARQLADALGVPPHDPLTRAAEDAADVYWKGVVSHTPDGGARRVDLPAFVAALEAAREDGTLRSMVKPTVRAHLAVADQDGDGVVDAGEFAAAQQALGIPEDRARDAFTALDVDGDGRLTLAEWENAVWDFYTGTDPDGPGGRVLGHP</sequence>
<feature type="compositionally biased region" description="Low complexity" evidence="1">
    <location>
        <begin position="100"/>
        <end position="117"/>
    </location>
</feature>
<dbReference type="PROSITE" id="PS00018">
    <property type="entry name" value="EF_HAND_1"/>
    <property type="match status" value="2"/>
</dbReference>
<feature type="compositionally biased region" description="Low complexity" evidence="1">
    <location>
        <begin position="33"/>
        <end position="56"/>
    </location>
</feature>
<reference evidence="3 4" key="1">
    <citation type="journal article" date="2019" name="Microb. Cell Fact.">
        <title>Exploring novel herbicidin analogues by transcriptional regulator overexpression and MS/MS molecular networking.</title>
        <authorList>
            <person name="Shi Y."/>
            <person name="Gu R."/>
            <person name="Li Y."/>
            <person name="Wang X."/>
            <person name="Ren W."/>
            <person name="Li X."/>
            <person name="Wang L."/>
            <person name="Xie Y."/>
            <person name="Hong B."/>
        </authorList>
    </citation>
    <scope>NUCLEOTIDE SEQUENCE [LARGE SCALE GENOMIC DNA]</scope>
    <source>
        <strain evidence="3 4">US-43</strain>
    </source>
</reference>
<evidence type="ECO:0000313" key="4">
    <source>
        <dbReference type="Proteomes" id="UP000327000"/>
    </source>
</evidence>
<dbReference type="InterPro" id="IPR011992">
    <property type="entry name" value="EF-hand-dom_pair"/>
</dbReference>
<dbReference type="Gene3D" id="1.10.238.10">
    <property type="entry name" value="EF-hand"/>
    <property type="match status" value="1"/>
</dbReference>
<dbReference type="PROSITE" id="PS50222">
    <property type="entry name" value="EF_HAND_2"/>
    <property type="match status" value="2"/>
</dbReference>
<organism evidence="3 4">
    <name type="scientific">Streptomyces mobaraensis</name>
    <name type="common">Streptoverticillium mobaraense</name>
    <dbReference type="NCBI Taxonomy" id="35621"/>
    <lineage>
        <taxon>Bacteria</taxon>
        <taxon>Bacillati</taxon>
        <taxon>Actinomycetota</taxon>
        <taxon>Actinomycetes</taxon>
        <taxon>Kitasatosporales</taxon>
        <taxon>Streptomycetaceae</taxon>
        <taxon>Streptomyces</taxon>
    </lineage>
</organism>
<protein>
    <recommendedName>
        <fullName evidence="2">EF-hand domain-containing protein</fullName>
    </recommendedName>
</protein>
<name>A0A5N5W8S0_STRMB</name>
<evidence type="ECO:0000256" key="1">
    <source>
        <dbReference type="SAM" id="MobiDB-lite"/>
    </source>
</evidence>
<dbReference type="SMART" id="SM00054">
    <property type="entry name" value="EFh"/>
    <property type="match status" value="3"/>
</dbReference>
<gene>
    <name evidence="3" type="ORF">FRZ00_14275</name>
</gene>
<dbReference type="EMBL" id="VOKX01000026">
    <property type="protein sequence ID" value="KAB7845631.1"/>
    <property type="molecule type" value="Genomic_DNA"/>
</dbReference>
<feature type="region of interest" description="Disordered" evidence="1">
    <location>
        <begin position="1"/>
        <end position="129"/>
    </location>
</feature>
<dbReference type="InterPro" id="IPR018247">
    <property type="entry name" value="EF_Hand_1_Ca_BS"/>
</dbReference>
<dbReference type="SUPFAM" id="SSF47473">
    <property type="entry name" value="EF-hand"/>
    <property type="match status" value="1"/>
</dbReference>
<accession>A0A5N5W8S0</accession>
<keyword evidence="4" id="KW-1185">Reference proteome</keyword>
<dbReference type="OrthoDB" id="7356823at2"/>
<dbReference type="GO" id="GO:0005509">
    <property type="term" value="F:calcium ion binding"/>
    <property type="evidence" value="ECO:0007669"/>
    <property type="project" value="InterPro"/>
</dbReference>
<dbReference type="AlphaFoldDB" id="A0A5N5W8S0"/>
<evidence type="ECO:0000259" key="2">
    <source>
        <dbReference type="PROSITE" id="PS50222"/>
    </source>
</evidence>
<feature type="domain" description="EF-hand" evidence="2">
    <location>
        <begin position="259"/>
        <end position="294"/>
    </location>
</feature>
<evidence type="ECO:0000313" key="3">
    <source>
        <dbReference type="EMBL" id="KAB7845631.1"/>
    </source>
</evidence>
<proteinExistence type="predicted"/>
<dbReference type="Pfam" id="PF13202">
    <property type="entry name" value="EF-hand_5"/>
    <property type="match status" value="3"/>
</dbReference>
<feature type="domain" description="EF-hand" evidence="2">
    <location>
        <begin position="133"/>
        <end position="168"/>
    </location>
</feature>
<dbReference type="InterPro" id="IPR002048">
    <property type="entry name" value="EF_hand_dom"/>
</dbReference>
<comment type="caution">
    <text evidence="3">The sequence shown here is derived from an EMBL/GenBank/DDBJ whole genome shotgun (WGS) entry which is preliminary data.</text>
</comment>